<evidence type="ECO:0000313" key="1">
    <source>
        <dbReference type="EMBL" id="KYP46818.1"/>
    </source>
</evidence>
<name>A0A151RW96_CAJCA</name>
<dbReference type="AlphaFoldDB" id="A0A151RW96"/>
<protein>
    <submittedName>
        <fullName evidence="1">Uncharacterized protein</fullName>
    </submittedName>
</protein>
<dbReference type="Gramene" id="C.cajan_30023.t">
    <property type="protein sequence ID" value="C.cajan_30023.t.cds1"/>
    <property type="gene ID" value="C.cajan_30023"/>
</dbReference>
<proteinExistence type="predicted"/>
<evidence type="ECO:0000313" key="2">
    <source>
        <dbReference type="EMBL" id="KYP46823.1"/>
    </source>
</evidence>
<dbReference type="PANTHER" id="PTHR47481:SF9">
    <property type="entry name" value="RETROTRANSPOSON GAG DOMAIN-CONTAINING PROTEIN"/>
    <property type="match status" value="1"/>
</dbReference>
<reference evidence="1 3" key="1">
    <citation type="journal article" date="2012" name="Nat. Biotechnol.">
        <title>Draft genome sequence of pigeonpea (Cajanus cajan), an orphan legume crop of resource-poor farmers.</title>
        <authorList>
            <person name="Varshney R.K."/>
            <person name="Chen W."/>
            <person name="Li Y."/>
            <person name="Bharti A.K."/>
            <person name="Saxena R.K."/>
            <person name="Schlueter J.A."/>
            <person name="Donoghue M.T."/>
            <person name="Azam S."/>
            <person name="Fan G."/>
            <person name="Whaley A.M."/>
            <person name="Farmer A.D."/>
            <person name="Sheridan J."/>
            <person name="Iwata A."/>
            <person name="Tuteja R."/>
            <person name="Penmetsa R.V."/>
            <person name="Wu W."/>
            <person name="Upadhyaya H.D."/>
            <person name="Yang S.P."/>
            <person name="Shah T."/>
            <person name="Saxena K.B."/>
            <person name="Michael T."/>
            <person name="McCombie W.R."/>
            <person name="Yang B."/>
            <person name="Zhang G."/>
            <person name="Yang H."/>
            <person name="Wang J."/>
            <person name="Spillane C."/>
            <person name="Cook D.R."/>
            <person name="May G.D."/>
            <person name="Xu X."/>
            <person name="Jackson S.A."/>
        </authorList>
    </citation>
    <scope>NUCLEOTIDE SEQUENCE [LARGE SCALE GENOMIC DNA]</scope>
    <source>
        <strain evidence="3">cv. Asha</strain>
    </source>
</reference>
<dbReference type="EMBL" id="KQ483546">
    <property type="protein sequence ID" value="KYP46818.1"/>
    <property type="molecule type" value="Genomic_DNA"/>
</dbReference>
<dbReference type="OMA" id="EFHEIST"/>
<keyword evidence="3" id="KW-1185">Reference proteome</keyword>
<dbReference type="Proteomes" id="UP000075243">
    <property type="component" value="Unassembled WGS sequence"/>
</dbReference>
<gene>
    <name evidence="1" type="ORF">KK1_031591</name>
    <name evidence="2" type="ORF">KK1_031596</name>
</gene>
<evidence type="ECO:0000313" key="3">
    <source>
        <dbReference type="Proteomes" id="UP000075243"/>
    </source>
</evidence>
<dbReference type="EMBL" id="KQ483546">
    <property type="protein sequence ID" value="KYP46823.1"/>
    <property type="molecule type" value="Genomic_DNA"/>
</dbReference>
<accession>A0A151RW96</accession>
<dbReference type="Gramene" id="C.cajan_30028.t">
    <property type="protein sequence ID" value="C.cajan_30028.t.cds1"/>
    <property type="gene ID" value="C.cajan_30028"/>
</dbReference>
<organism evidence="1 3">
    <name type="scientific">Cajanus cajan</name>
    <name type="common">Pigeon pea</name>
    <name type="synonym">Cajanus indicus</name>
    <dbReference type="NCBI Taxonomy" id="3821"/>
    <lineage>
        <taxon>Eukaryota</taxon>
        <taxon>Viridiplantae</taxon>
        <taxon>Streptophyta</taxon>
        <taxon>Embryophyta</taxon>
        <taxon>Tracheophyta</taxon>
        <taxon>Spermatophyta</taxon>
        <taxon>Magnoliopsida</taxon>
        <taxon>eudicotyledons</taxon>
        <taxon>Gunneridae</taxon>
        <taxon>Pentapetalae</taxon>
        <taxon>rosids</taxon>
        <taxon>fabids</taxon>
        <taxon>Fabales</taxon>
        <taxon>Fabaceae</taxon>
        <taxon>Papilionoideae</taxon>
        <taxon>50 kb inversion clade</taxon>
        <taxon>NPAAA clade</taxon>
        <taxon>indigoferoid/millettioid clade</taxon>
        <taxon>Phaseoleae</taxon>
        <taxon>Cajanus</taxon>
    </lineage>
</organism>
<dbReference type="PANTHER" id="PTHR47481">
    <property type="match status" value="1"/>
</dbReference>
<sequence length="78" mass="8746">MAEIAKSLCHDYLHNIRSIADELALIGNPVDDIDLVIVALNGLGPTFCELNASIHTRDSLLQYDELFDKLVDFEIFLN</sequence>